<dbReference type="SMART" id="SM00448">
    <property type="entry name" value="REC"/>
    <property type="match status" value="1"/>
</dbReference>
<dbReference type="GO" id="GO:0032993">
    <property type="term" value="C:protein-DNA complex"/>
    <property type="evidence" value="ECO:0007669"/>
    <property type="project" value="TreeGrafter"/>
</dbReference>
<dbReference type="GO" id="GO:0000976">
    <property type="term" value="F:transcription cis-regulatory region binding"/>
    <property type="evidence" value="ECO:0007669"/>
    <property type="project" value="TreeGrafter"/>
</dbReference>
<evidence type="ECO:0000313" key="6">
    <source>
        <dbReference type="EMBL" id="TLU67562.1"/>
    </source>
</evidence>
<organism evidence="6 7">
    <name type="scientific">Thalassotalea litorea</name>
    <dbReference type="NCBI Taxonomy" id="2020715"/>
    <lineage>
        <taxon>Bacteria</taxon>
        <taxon>Pseudomonadati</taxon>
        <taxon>Pseudomonadota</taxon>
        <taxon>Gammaproteobacteria</taxon>
        <taxon>Alteromonadales</taxon>
        <taxon>Colwelliaceae</taxon>
        <taxon>Thalassotalea</taxon>
    </lineage>
</organism>
<feature type="modified residue" description="4-aspartylphosphate" evidence="2">
    <location>
        <position position="64"/>
    </location>
</feature>
<dbReference type="Pfam" id="PF00072">
    <property type="entry name" value="Response_reg"/>
    <property type="match status" value="1"/>
</dbReference>
<feature type="DNA-binding region" description="OmpR/PhoB-type" evidence="3">
    <location>
        <begin position="140"/>
        <end position="239"/>
    </location>
</feature>
<evidence type="ECO:0000256" key="3">
    <source>
        <dbReference type="PROSITE-ProRule" id="PRU01091"/>
    </source>
</evidence>
<keyword evidence="1 3" id="KW-0238">DNA-binding</keyword>
<dbReference type="CDD" id="cd00383">
    <property type="entry name" value="trans_reg_C"/>
    <property type="match status" value="1"/>
</dbReference>
<accession>A0A5R9IQK1</accession>
<dbReference type="InterPro" id="IPR036388">
    <property type="entry name" value="WH-like_DNA-bd_sf"/>
</dbReference>
<protein>
    <submittedName>
        <fullName evidence="6">Response regulator transcription factor</fullName>
    </submittedName>
</protein>
<dbReference type="InterPro" id="IPR001867">
    <property type="entry name" value="OmpR/PhoB-type_DNA-bd"/>
</dbReference>
<dbReference type="Gene3D" id="3.40.50.2300">
    <property type="match status" value="1"/>
</dbReference>
<proteinExistence type="predicted"/>
<dbReference type="PROSITE" id="PS51755">
    <property type="entry name" value="OMPR_PHOB"/>
    <property type="match status" value="1"/>
</dbReference>
<dbReference type="Gene3D" id="1.10.10.10">
    <property type="entry name" value="Winged helix-like DNA-binding domain superfamily/Winged helix DNA-binding domain"/>
    <property type="match status" value="1"/>
</dbReference>
<feature type="domain" description="OmpR/PhoB-type" evidence="5">
    <location>
        <begin position="140"/>
        <end position="239"/>
    </location>
</feature>
<gene>
    <name evidence="6" type="ORF">FE810_01035</name>
</gene>
<dbReference type="GO" id="GO:0006355">
    <property type="term" value="P:regulation of DNA-templated transcription"/>
    <property type="evidence" value="ECO:0007669"/>
    <property type="project" value="InterPro"/>
</dbReference>
<keyword evidence="7" id="KW-1185">Reference proteome</keyword>
<dbReference type="InterPro" id="IPR039420">
    <property type="entry name" value="WalR-like"/>
</dbReference>
<dbReference type="PROSITE" id="PS50110">
    <property type="entry name" value="RESPONSE_REGULATORY"/>
    <property type="match status" value="1"/>
</dbReference>
<reference evidence="6 7" key="1">
    <citation type="submission" date="2019-05" db="EMBL/GenBank/DDBJ databases">
        <title>Genome sequences of Thalassotalea litorea 1K03283.</title>
        <authorList>
            <person name="Zhang D."/>
        </authorList>
    </citation>
    <scope>NUCLEOTIDE SEQUENCE [LARGE SCALE GENOMIC DNA]</scope>
    <source>
        <strain evidence="6 7">MCCC 1K03283</strain>
    </source>
</reference>
<evidence type="ECO:0000313" key="7">
    <source>
        <dbReference type="Proteomes" id="UP000307790"/>
    </source>
</evidence>
<dbReference type="SUPFAM" id="SSF52172">
    <property type="entry name" value="CheY-like"/>
    <property type="match status" value="1"/>
</dbReference>
<evidence type="ECO:0000256" key="2">
    <source>
        <dbReference type="PROSITE-ProRule" id="PRU00169"/>
    </source>
</evidence>
<keyword evidence="2" id="KW-0597">Phosphoprotein</keyword>
<dbReference type="AlphaFoldDB" id="A0A5R9IQK1"/>
<dbReference type="PANTHER" id="PTHR48111">
    <property type="entry name" value="REGULATOR OF RPOS"/>
    <property type="match status" value="1"/>
</dbReference>
<feature type="domain" description="Response regulatory" evidence="4">
    <location>
        <begin position="15"/>
        <end position="128"/>
    </location>
</feature>
<dbReference type="InterPro" id="IPR011006">
    <property type="entry name" value="CheY-like_superfamily"/>
</dbReference>
<dbReference type="OrthoDB" id="9802426at2"/>
<sequence length="240" mass="27539">MEYPVVITHQENTSRLCLIEDDIKLAALISTFFVNNGFEVCHFENAESFLTHGKLSQFDVIVCDINLPGLNGFDICQRCRESYRGVFIFLTAKTEDIDHISGLDMGADAYIAKPVRPAILLAKINALLRAVNRHSSTTDSQCIELPKLSIDNNARSIHVCNKRLTLATEEFDLLWILISNRNQTLNREQLFLQAVGREYDGQDRIIDGRVSRIRKKFNQIEDNPYEIKTVWRKGYLFAQR</sequence>
<comment type="caution">
    <text evidence="6">The sequence shown here is derived from an EMBL/GenBank/DDBJ whole genome shotgun (WGS) entry which is preliminary data.</text>
</comment>
<dbReference type="CDD" id="cd17574">
    <property type="entry name" value="REC_OmpR"/>
    <property type="match status" value="1"/>
</dbReference>
<evidence type="ECO:0000259" key="4">
    <source>
        <dbReference type="PROSITE" id="PS50110"/>
    </source>
</evidence>
<dbReference type="SMART" id="SM00862">
    <property type="entry name" value="Trans_reg_C"/>
    <property type="match status" value="1"/>
</dbReference>
<dbReference type="Gene3D" id="6.10.250.690">
    <property type="match status" value="1"/>
</dbReference>
<dbReference type="InterPro" id="IPR016032">
    <property type="entry name" value="Sig_transdc_resp-reg_C-effctor"/>
</dbReference>
<dbReference type="EMBL" id="VCBC01000002">
    <property type="protein sequence ID" value="TLU67562.1"/>
    <property type="molecule type" value="Genomic_DNA"/>
</dbReference>
<dbReference type="RefSeq" id="WP_138318165.1">
    <property type="nucleotide sequence ID" value="NZ_JBHOGV010000013.1"/>
</dbReference>
<dbReference type="InterPro" id="IPR001789">
    <property type="entry name" value="Sig_transdc_resp-reg_receiver"/>
</dbReference>
<dbReference type="Proteomes" id="UP000307790">
    <property type="component" value="Unassembled WGS sequence"/>
</dbReference>
<dbReference type="GO" id="GO:0005829">
    <property type="term" value="C:cytosol"/>
    <property type="evidence" value="ECO:0007669"/>
    <property type="project" value="TreeGrafter"/>
</dbReference>
<name>A0A5R9IQK1_9GAMM</name>
<dbReference type="PANTHER" id="PTHR48111:SF47">
    <property type="entry name" value="TRANSCRIPTIONAL REGULATORY PROTEIN RSTA"/>
    <property type="match status" value="1"/>
</dbReference>
<evidence type="ECO:0000259" key="5">
    <source>
        <dbReference type="PROSITE" id="PS51755"/>
    </source>
</evidence>
<dbReference type="GO" id="GO:0000156">
    <property type="term" value="F:phosphorelay response regulator activity"/>
    <property type="evidence" value="ECO:0007669"/>
    <property type="project" value="TreeGrafter"/>
</dbReference>
<dbReference type="Pfam" id="PF00486">
    <property type="entry name" value="Trans_reg_C"/>
    <property type="match status" value="1"/>
</dbReference>
<evidence type="ECO:0000256" key="1">
    <source>
        <dbReference type="ARBA" id="ARBA00023125"/>
    </source>
</evidence>
<dbReference type="SUPFAM" id="SSF46894">
    <property type="entry name" value="C-terminal effector domain of the bipartite response regulators"/>
    <property type="match status" value="1"/>
</dbReference>